<dbReference type="PANTHER" id="PTHR30106">
    <property type="entry name" value="INNER MEMBRANE PROTEIN YEIH-RELATED"/>
    <property type="match status" value="1"/>
</dbReference>
<organism evidence="8 9">
    <name type="scientific">Thalassobacterium sedimentorum</name>
    <dbReference type="NCBI Taxonomy" id="3041258"/>
    <lineage>
        <taxon>Bacteria</taxon>
        <taxon>Pseudomonadati</taxon>
        <taxon>Verrucomicrobiota</taxon>
        <taxon>Opitutia</taxon>
        <taxon>Puniceicoccales</taxon>
        <taxon>Coraliomargaritaceae</taxon>
        <taxon>Thalassobacterium</taxon>
    </lineage>
</organism>
<feature type="transmembrane region" description="Helical" evidence="7">
    <location>
        <begin position="173"/>
        <end position="195"/>
    </location>
</feature>
<dbReference type="PANTHER" id="PTHR30106:SF1">
    <property type="entry name" value="UPF0324 MEMBRANE PROTEIN FN0533"/>
    <property type="match status" value="1"/>
</dbReference>
<reference evidence="8 9" key="1">
    <citation type="submission" date="2023-04" db="EMBL/GenBank/DDBJ databases">
        <title>A novel bacteria isolated from coastal sediment.</title>
        <authorList>
            <person name="Liu X.-J."/>
            <person name="Du Z.-J."/>
        </authorList>
    </citation>
    <scope>NUCLEOTIDE SEQUENCE [LARGE SCALE GENOMIC DNA]</scope>
    <source>
        <strain evidence="8 9">SDUM461004</strain>
    </source>
</reference>
<keyword evidence="5 7" id="KW-1133">Transmembrane helix</keyword>
<protein>
    <submittedName>
        <fullName evidence="8">Sulfate exporter family transporter</fullName>
    </submittedName>
</protein>
<keyword evidence="3" id="KW-1003">Cell membrane</keyword>
<evidence type="ECO:0000256" key="1">
    <source>
        <dbReference type="ARBA" id="ARBA00004651"/>
    </source>
</evidence>
<dbReference type="InterPro" id="IPR018383">
    <property type="entry name" value="UPF0324_pro"/>
</dbReference>
<feature type="transmembrane region" description="Helical" evidence="7">
    <location>
        <begin position="274"/>
        <end position="291"/>
    </location>
</feature>
<sequence length="325" mass="34976">MKINQPKLLNYREWMIPAGILLVICTPVSGALALGLGVGIAQFGCNRSPRRWSDCAHRLLQFSIMGLGAGIHLPMVVQAGLNGLAMTFVSISLILLGGTLCARLLHVQRETGFLICVGTAICGGSAIAAVSAVMRPRSLHSATALAVVFTLNSVALMVFPWVGHMLDLSDQLFAWWAALAIHDTSSVVGAGLAYSPEALMLATTVKLARSLWIIPIACVVSYMYREDAMEKEAHCGQQSVRFPLPWFILGFIFVAAVVWILPELQAVGQIVFQASQRILTAALFLIGAGMVPTLCRQVGCRPLLLGVLLWIPTSVISLLVLQFLS</sequence>
<name>A0ABU1AQC1_9BACT</name>
<comment type="similarity">
    <text evidence="2">Belongs to the UPF0324 family.</text>
</comment>
<feature type="transmembrane region" description="Helical" evidence="7">
    <location>
        <begin position="83"/>
        <end position="105"/>
    </location>
</feature>
<dbReference type="Pfam" id="PF03601">
    <property type="entry name" value="Cons_hypoth698"/>
    <property type="match status" value="1"/>
</dbReference>
<evidence type="ECO:0000256" key="4">
    <source>
        <dbReference type="ARBA" id="ARBA00022692"/>
    </source>
</evidence>
<keyword evidence="4 7" id="KW-0812">Transmembrane</keyword>
<feature type="transmembrane region" description="Helical" evidence="7">
    <location>
        <begin position="244"/>
        <end position="262"/>
    </location>
</feature>
<dbReference type="EMBL" id="JARXIC010000044">
    <property type="protein sequence ID" value="MDQ8196060.1"/>
    <property type="molecule type" value="Genomic_DNA"/>
</dbReference>
<evidence type="ECO:0000256" key="3">
    <source>
        <dbReference type="ARBA" id="ARBA00022475"/>
    </source>
</evidence>
<evidence type="ECO:0000313" key="9">
    <source>
        <dbReference type="Proteomes" id="UP001243717"/>
    </source>
</evidence>
<dbReference type="RefSeq" id="WP_308986503.1">
    <property type="nucleotide sequence ID" value="NZ_JARXIC010000044.1"/>
</dbReference>
<proteinExistence type="inferred from homology"/>
<evidence type="ECO:0000256" key="6">
    <source>
        <dbReference type="ARBA" id="ARBA00023136"/>
    </source>
</evidence>
<dbReference type="Proteomes" id="UP001243717">
    <property type="component" value="Unassembled WGS sequence"/>
</dbReference>
<evidence type="ECO:0000256" key="5">
    <source>
        <dbReference type="ARBA" id="ARBA00022989"/>
    </source>
</evidence>
<feature type="transmembrane region" description="Helical" evidence="7">
    <location>
        <begin position="303"/>
        <end position="324"/>
    </location>
</feature>
<keyword evidence="6 7" id="KW-0472">Membrane</keyword>
<evidence type="ECO:0000256" key="2">
    <source>
        <dbReference type="ARBA" id="ARBA00007977"/>
    </source>
</evidence>
<comment type="subcellular location">
    <subcellularLocation>
        <location evidence="1">Cell membrane</location>
        <topology evidence="1">Multi-pass membrane protein</topology>
    </subcellularLocation>
</comment>
<keyword evidence="9" id="KW-1185">Reference proteome</keyword>
<evidence type="ECO:0000256" key="7">
    <source>
        <dbReference type="SAM" id="Phobius"/>
    </source>
</evidence>
<accession>A0ABU1AQC1</accession>
<feature type="transmembrane region" description="Helical" evidence="7">
    <location>
        <begin position="139"/>
        <end position="161"/>
    </location>
</feature>
<feature type="transmembrane region" description="Helical" evidence="7">
    <location>
        <begin position="207"/>
        <end position="224"/>
    </location>
</feature>
<feature type="transmembrane region" description="Helical" evidence="7">
    <location>
        <begin position="14"/>
        <end position="38"/>
    </location>
</feature>
<gene>
    <name evidence="8" type="ORF">QEH59_16610</name>
</gene>
<feature type="transmembrane region" description="Helical" evidence="7">
    <location>
        <begin position="112"/>
        <end position="133"/>
    </location>
</feature>
<feature type="transmembrane region" description="Helical" evidence="7">
    <location>
        <begin position="59"/>
        <end position="77"/>
    </location>
</feature>
<comment type="caution">
    <text evidence="8">The sequence shown here is derived from an EMBL/GenBank/DDBJ whole genome shotgun (WGS) entry which is preliminary data.</text>
</comment>
<evidence type="ECO:0000313" key="8">
    <source>
        <dbReference type="EMBL" id="MDQ8196060.1"/>
    </source>
</evidence>